<feature type="region of interest" description="Disordered" evidence="1">
    <location>
        <begin position="1"/>
        <end position="29"/>
    </location>
</feature>
<dbReference type="Proteomes" id="UP000823388">
    <property type="component" value="Chromosome 7K"/>
</dbReference>
<organism evidence="2 3">
    <name type="scientific">Panicum virgatum</name>
    <name type="common">Blackwell switchgrass</name>
    <dbReference type="NCBI Taxonomy" id="38727"/>
    <lineage>
        <taxon>Eukaryota</taxon>
        <taxon>Viridiplantae</taxon>
        <taxon>Streptophyta</taxon>
        <taxon>Embryophyta</taxon>
        <taxon>Tracheophyta</taxon>
        <taxon>Spermatophyta</taxon>
        <taxon>Magnoliopsida</taxon>
        <taxon>Liliopsida</taxon>
        <taxon>Poales</taxon>
        <taxon>Poaceae</taxon>
        <taxon>PACMAD clade</taxon>
        <taxon>Panicoideae</taxon>
        <taxon>Panicodae</taxon>
        <taxon>Paniceae</taxon>
        <taxon>Panicinae</taxon>
        <taxon>Panicum</taxon>
        <taxon>Panicum sect. Hiantes</taxon>
    </lineage>
</organism>
<keyword evidence="3" id="KW-1185">Reference proteome</keyword>
<name>A0A8T0QED4_PANVG</name>
<evidence type="ECO:0000313" key="2">
    <source>
        <dbReference type="EMBL" id="KAG2573281.1"/>
    </source>
</evidence>
<feature type="region of interest" description="Disordered" evidence="1">
    <location>
        <begin position="118"/>
        <end position="137"/>
    </location>
</feature>
<protein>
    <submittedName>
        <fullName evidence="2">Uncharacterized protein</fullName>
    </submittedName>
</protein>
<evidence type="ECO:0000313" key="3">
    <source>
        <dbReference type="Proteomes" id="UP000823388"/>
    </source>
</evidence>
<evidence type="ECO:0000256" key="1">
    <source>
        <dbReference type="SAM" id="MobiDB-lite"/>
    </source>
</evidence>
<reference evidence="2" key="1">
    <citation type="submission" date="2020-05" db="EMBL/GenBank/DDBJ databases">
        <title>WGS assembly of Panicum virgatum.</title>
        <authorList>
            <person name="Lovell J.T."/>
            <person name="Jenkins J."/>
            <person name="Shu S."/>
            <person name="Juenger T.E."/>
            <person name="Schmutz J."/>
        </authorList>
    </citation>
    <scope>NUCLEOTIDE SEQUENCE</scope>
    <source>
        <strain evidence="2">AP13</strain>
    </source>
</reference>
<feature type="compositionally biased region" description="Polar residues" evidence="1">
    <location>
        <begin position="13"/>
        <end position="23"/>
    </location>
</feature>
<comment type="caution">
    <text evidence="2">The sequence shown here is derived from an EMBL/GenBank/DDBJ whole genome shotgun (WGS) entry which is preliminary data.</text>
</comment>
<dbReference type="EMBL" id="CM029049">
    <property type="protein sequence ID" value="KAG2573281.1"/>
    <property type="molecule type" value="Genomic_DNA"/>
</dbReference>
<dbReference type="AlphaFoldDB" id="A0A8T0QED4"/>
<gene>
    <name evidence="2" type="ORF">PVAP13_7KG243610</name>
</gene>
<sequence length="258" mass="28086">MGSLEEPTPLGEGTSSSHQNQGRHTPPAMLNKNNIELADVSQWTLDGASHEELEMFEEQAIHMHKLAQAKLNRTASDTPNAAAAAAFSTPNVNAAAASTTSNAAPLPSQVLTKESAMKTEGESSVAASITPNYSPAPRRMHKMPAALQSPYVEVVRKVSFKCSRDVARVYEAVCSCPERRTRSNNRDEIIINYEFNHATLGDLVDPVKPGGKMKNTIAEIGIYVINGKKTRGAIKCVMALHVSEWQRSNERSEELKTT</sequence>
<proteinExistence type="predicted"/>
<accession>A0A8T0QED4</accession>